<evidence type="ECO:0000313" key="3">
    <source>
        <dbReference type="EMBL" id="KAK8384871.1"/>
    </source>
</evidence>
<dbReference type="Pfam" id="PF13450">
    <property type="entry name" value="NAD_binding_8"/>
    <property type="match status" value="1"/>
</dbReference>
<dbReference type="Proteomes" id="UP001487740">
    <property type="component" value="Unassembled WGS sequence"/>
</dbReference>
<protein>
    <recommendedName>
        <fullName evidence="5">Glucose dehydrogenase</fullName>
    </recommendedName>
</protein>
<dbReference type="InterPro" id="IPR012132">
    <property type="entry name" value="GMC_OxRdtase"/>
</dbReference>
<proteinExistence type="inferred from homology"/>
<feature type="region of interest" description="Disordered" evidence="2">
    <location>
        <begin position="31"/>
        <end position="62"/>
    </location>
</feature>
<dbReference type="SUPFAM" id="SSF51905">
    <property type="entry name" value="FAD/NAD(P)-binding domain"/>
    <property type="match status" value="1"/>
</dbReference>
<dbReference type="InterPro" id="IPR036188">
    <property type="entry name" value="FAD/NAD-bd_sf"/>
</dbReference>
<gene>
    <name evidence="3" type="ORF">O3P69_014439</name>
</gene>
<evidence type="ECO:0008006" key="5">
    <source>
        <dbReference type="Google" id="ProtNLM"/>
    </source>
</evidence>
<comment type="caution">
    <text evidence="3">The sequence shown here is derived from an EMBL/GenBank/DDBJ whole genome shotgun (WGS) entry which is preliminary data.</text>
</comment>
<evidence type="ECO:0000313" key="4">
    <source>
        <dbReference type="Proteomes" id="UP001487740"/>
    </source>
</evidence>
<accession>A0AAW0TC19</accession>
<evidence type="ECO:0000256" key="1">
    <source>
        <dbReference type="ARBA" id="ARBA00010790"/>
    </source>
</evidence>
<dbReference type="AlphaFoldDB" id="A0AAW0TC19"/>
<name>A0AAW0TC19_SCYPA</name>
<dbReference type="PANTHER" id="PTHR11552">
    <property type="entry name" value="GLUCOSE-METHANOL-CHOLINE GMC OXIDOREDUCTASE"/>
    <property type="match status" value="1"/>
</dbReference>
<dbReference type="GO" id="GO:0050660">
    <property type="term" value="F:flavin adenine dinucleotide binding"/>
    <property type="evidence" value="ECO:0007669"/>
    <property type="project" value="InterPro"/>
</dbReference>
<dbReference type="EMBL" id="JARAKH010000034">
    <property type="protein sequence ID" value="KAK8384871.1"/>
    <property type="molecule type" value="Genomic_DNA"/>
</dbReference>
<evidence type="ECO:0000256" key="2">
    <source>
        <dbReference type="SAM" id="MobiDB-lite"/>
    </source>
</evidence>
<dbReference type="PANTHER" id="PTHR11552:SF147">
    <property type="entry name" value="CHOLINE DEHYDROGENASE, MITOCHONDRIAL"/>
    <property type="match status" value="1"/>
</dbReference>
<keyword evidence="4" id="KW-1185">Reference proteome</keyword>
<dbReference type="GO" id="GO:0016491">
    <property type="term" value="F:oxidoreductase activity"/>
    <property type="evidence" value="ECO:0007669"/>
    <property type="project" value="TreeGrafter"/>
</dbReference>
<comment type="similarity">
    <text evidence="1">Belongs to the GMC oxidoreductase family.</text>
</comment>
<feature type="compositionally biased region" description="Polar residues" evidence="2">
    <location>
        <begin position="47"/>
        <end position="62"/>
    </location>
</feature>
<sequence>MTRGICCFRFLWAGREKRKKVMSAEWGVTLRKSASPSPPPRNHSHSLTISRTVDHSGQSSRGSMGVQKLLTKAFIWVLVRVAAIIFLKDAGKHDYDIYPSTVLSEYDFIVVGSGSAGGVVAARLAETGWQVLLLEAGDTPPYPSTVPGLAPILLGYTDADWELRDCSSETWT</sequence>
<reference evidence="3 4" key="1">
    <citation type="submission" date="2023-03" db="EMBL/GenBank/DDBJ databases">
        <title>High-quality genome of Scylla paramamosain provides insights in environmental adaptation.</title>
        <authorList>
            <person name="Zhang L."/>
        </authorList>
    </citation>
    <scope>NUCLEOTIDE SEQUENCE [LARGE SCALE GENOMIC DNA]</scope>
    <source>
        <strain evidence="3">LZ_2023a</strain>
        <tissue evidence="3">Muscle</tissue>
    </source>
</reference>
<dbReference type="Gene3D" id="3.50.50.60">
    <property type="entry name" value="FAD/NAD(P)-binding domain"/>
    <property type="match status" value="1"/>
</dbReference>
<organism evidence="3 4">
    <name type="scientific">Scylla paramamosain</name>
    <name type="common">Mud crab</name>
    <dbReference type="NCBI Taxonomy" id="85552"/>
    <lineage>
        <taxon>Eukaryota</taxon>
        <taxon>Metazoa</taxon>
        <taxon>Ecdysozoa</taxon>
        <taxon>Arthropoda</taxon>
        <taxon>Crustacea</taxon>
        <taxon>Multicrustacea</taxon>
        <taxon>Malacostraca</taxon>
        <taxon>Eumalacostraca</taxon>
        <taxon>Eucarida</taxon>
        <taxon>Decapoda</taxon>
        <taxon>Pleocyemata</taxon>
        <taxon>Brachyura</taxon>
        <taxon>Eubrachyura</taxon>
        <taxon>Portunoidea</taxon>
        <taxon>Portunidae</taxon>
        <taxon>Portuninae</taxon>
        <taxon>Scylla</taxon>
    </lineage>
</organism>